<evidence type="ECO:0000313" key="1">
    <source>
        <dbReference type="EMBL" id="SEQ69184.1"/>
    </source>
</evidence>
<proteinExistence type="predicted"/>
<accession>A0A1H9I3L7</accession>
<organism evidence="1 2">
    <name type="scientific">Amphritea atlantica</name>
    <dbReference type="NCBI Taxonomy" id="355243"/>
    <lineage>
        <taxon>Bacteria</taxon>
        <taxon>Pseudomonadati</taxon>
        <taxon>Pseudomonadota</taxon>
        <taxon>Gammaproteobacteria</taxon>
        <taxon>Oceanospirillales</taxon>
        <taxon>Oceanospirillaceae</taxon>
        <taxon>Amphritea</taxon>
    </lineage>
</organism>
<dbReference type="Pfam" id="PF11136">
    <property type="entry name" value="DUF2889"/>
    <property type="match status" value="1"/>
</dbReference>
<reference evidence="2" key="1">
    <citation type="submission" date="2016-10" db="EMBL/GenBank/DDBJ databases">
        <authorList>
            <person name="Varghese N."/>
            <person name="Submissions S."/>
        </authorList>
    </citation>
    <scope>NUCLEOTIDE SEQUENCE [LARGE SCALE GENOMIC DNA]</scope>
    <source>
        <strain evidence="2">DSM 18887</strain>
    </source>
</reference>
<name>A0A1H9I3L7_9GAMM</name>
<dbReference type="InterPro" id="IPR021312">
    <property type="entry name" value="DUF2889"/>
</dbReference>
<dbReference type="EMBL" id="FOGB01000006">
    <property type="protein sequence ID" value="SEQ69184.1"/>
    <property type="molecule type" value="Genomic_DNA"/>
</dbReference>
<gene>
    <name evidence="1" type="ORF">SAMN03080615_02409</name>
</gene>
<protein>
    <recommendedName>
        <fullName evidence="3">DUF2889 domain-containing protein</fullName>
    </recommendedName>
</protein>
<evidence type="ECO:0008006" key="3">
    <source>
        <dbReference type="Google" id="ProtNLM"/>
    </source>
</evidence>
<dbReference type="STRING" id="355243.SAMN03080615_02409"/>
<keyword evidence="2" id="KW-1185">Reference proteome</keyword>
<dbReference type="Proteomes" id="UP000198749">
    <property type="component" value="Unassembled WGS sequence"/>
</dbReference>
<dbReference type="AlphaFoldDB" id="A0A1H9I3L7"/>
<dbReference type="RefSeq" id="WP_091358397.1">
    <property type="nucleotide sequence ID" value="NZ_AP025284.1"/>
</dbReference>
<evidence type="ECO:0000313" key="2">
    <source>
        <dbReference type="Proteomes" id="UP000198749"/>
    </source>
</evidence>
<sequence length="193" mass="21640">MPLPQPAERTKIHTRTVTCEGFERTDGLWDIEGHLTDIKTIPITLRDRSLSPVNPGEPIHDMSIRLTIDLDFNILDAVASMEHTPFTVCPSIADAYKQLIGLRIAPGFTKQCKELFGGTNGCTHLLELLGPVATTAFQATHQAREARHEHASEEHRPHTLNTCHTFDSAGEVVKKYWPQYYEPDKLISSKQIS</sequence>
<dbReference type="OrthoDB" id="6862397at2"/>